<name>A0ABY7ADD6_9FIRM</name>
<evidence type="ECO:0000313" key="1">
    <source>
        <dbReference type="EMBL" id="WAJ23864.1"/>
    </source>
</evidence>
<keyword evidence="2" id="KW-1185">Reference proteome</keyword>
<sequence length="263" mass="30195">MAIGRMSVVSEADRYLTIAVDSYDDWEIKGAIFQREDSFGVLFRSFSEMIKNMDHLFDSVGAPKQTFQIRSLPGSDPGDSEIERIKRSDRKGALTTIRIYLRFRYHACWQGTMIWDDGNRTASFDSVLQFIMVTDAVLRKGDGLGEEEVEELLSQASFERWSLPLWGNYMDISITEGHDPVTGIHYGRLISKEASEELIRTGQKASFSVKVMFREHCTWQGMIYWREGKSQQTFRSFKEMIYMISFVVKTTLEEGEPLAAGRS</sequence>
<dbReference type="EMBL" id="CP113524">
    <property type="protein sequence ID" value="WAJ23864.1"/>
    <property type="molecule type" value="Genomic_DNA"/>
</dbReference>
<reference evidence="1" key="1">
    <citation type="submission" date="2022-11" db="EMBL/GenBank/DDBJ databases">
        <title>Lacrimispora xylanolytica sy1, complete genome.</title>
        <authorList>
            <person name="Choi S."/>
        </authorList>
    </citation>
    <scope>NUCLEOTIDE SEQUENCE</scope>
    <source>
        <strain evidence="1">Sy1</strain>
    </source>
</reference>
<gene>
    <name evidence="1" type="ORF">OW255_20330</name>
</gene>
<protein>
    <submittedName>
        <fullName evidence="1">Uncharacterized protein</fullName>
    </submittedName>
</protein>
<accession>A0ABY7ADD6</accession>
<proteinExistence type="predicted"/>
<dbReference type="RefSeq" id="WP_268115160.1">
    <property type="nucleotide sequence ID" value="NZ_CP113524.1"/>
</dbReference>
<dbReference type="Proteomes" id="UP001163115">
    <property type="component" value="Chromosome"/>
</dbReference>
<organism evidence="1 2">
    <name type="scientific">Lacrimispora xylanolytica</name>
    <dbReference type="NCBI Taxonomy" id="29375"/>
    <lineage>
        <taxon>Bacteria</taxon>
        <taxon>Bacillati</taxon>
        <taxon>Bacillota</taxon>
        <taxon>Clostridia</taxon>
        <taxon>Lachnospirales</taxon>
        <taxon>Lachnospiraceae</taxon>
        <taxon>Lacrimispora</taxon>
    </lineage>
</organism>
<evidence type="ECO:0000313" key="2">
    <source>
        <dbReference type="Proteomes" id="UP001163115"/>
    </source>
</evidence>